<organism evidence="3 4">
    <name type="scientific">Corynebacterium marambiense</name>
    <dbReference type="NCBI Taxonomy" id="2765364"/>
    <lineage>
        <taxon>Bacteria</taxon>
        <taxon>Bacillati</taxon>
        <taxon>Actinomycetota</taxon>
        <taxon>Actinomycetes</taxon>
        <taxon>Mycobacteriales</taxon>
        <taxon>Corynebacteriaceae</taxon>
        <taxon>Corynebacterium</taxon>
    </lineage>
</organism>
<protein>
    <submittedName>
        <fullName evidence="3">Uncharacterized protein</fullName>
    </submittedName>
</protein>
<gene>
    <name evidence="3" type="ORF">JDV76_07610</name>
</gene>
<reference evidence="3 4" key="1">
    <citation type="submission" date="2020-12" db="EMBL/GenBank/DDBJ databases">
        <title>Genome public.</title>
        <authorList>
            <person name="Sun Q."/>
        </authorList>
    </citation>
    <scope>NUCLEOTIDE SEQUENCE [LARGE SCALE GENOMIC DNA]</scope>
    <source>
        <strain evidence="3 4">CCM 8864</strain>
    </source>
</reference>
<dbReference type="Proteomes" id="UP000625574">
    <property type="component" value="Unassembled WGS sequence"/>
</dbReference>
<keyword evidence="2" id="KW-0812">Transmembrane</keyword>
<keyword evidence="2" id="KW-0472">Membrane</keyword>
<accession>A0ABS0VVN9</accession>
<evidence type="ECO:0000313" key="4">
    <source>
        <dbReference type="Proteomes" id="UP000625574"/>
    </source>
</evidence>
<evidence type="ECO:0000256" key="2">
    <source>
        <dbReference type="SAM" id="Phobius"/>
    </source>
</evidence>
<name>A0ABS0VVN9_9CORY</name>
<feature type="compositionally biased region" description="Basic and acidic residues" evidence="1">
    <location>
        <begin position="32"/>
        <end position="52"/>
    </location>
</feature>
<proteinExistence type="predicted"/>
<dbReference type="RefSeq" id="WP_198736245.1">
    <property type="nucleotide sequence ID" value="NZ_JAEIOT010000007.1"/>
</dbReference>
<feature type="transmembrane region" description="Helical" evidence="2">
    <location>
        <begin position="162"/>
        <end position="181"/>
    </location>
</feature>
<sequence length="215" mass="24113">MVPPSRTETLHSGAPETVVLGGAACRRLSGRRWREEQSEKIGERSRRGRELDRSLPEVDRLLLGRWGPTEPEPVDRRWEPTWIVTPILITVGGALDPSPSTGDPKKRAHCDCRSRDRRQLSHHCSVADADHPLSRVAGSVHQAGPRTGAWWDTPRWTREGDVMVWFLVLVAVAVVVIPIQVARARLNGKMDDHDPGVRRSAQDDPRDIDRGRIGF</sequence>
<comment type="caution">
    <text evidence="3">The sequence shown here is derived from an EMBL/GenBank/DDBJ whole genome shotgun (WGS) entry which is preliminary data.</text>
</comment>
<evidence type="ECO:0000313" key="3">
    <source>
        <dbReference type="EMBL" id="MBI9000832.1"/>
    </source>
</evidence>
<keyword evidence="4" id="KW-1185">Reference proteome</keyword>
<evidence type="ECO:0000256" key="1">
    <source>
        <dbReference type="SAM" id="MobiDB-lite"/>
    </source>
</evidence>
<feature type="region of interest" description="Disordered" evidence="1">
    <location>
        <begin position="31"/>
        <end position="52"/>
    </location>
</feature>
<dbReference type="EMBL" id="JAEIOT010000007">
    <property type="protein sequence ID" value="MBI9000832.1"/>
    <property type="molecule type" value="Genomic_DNA"/>
</dbReference>
<feature type="region of interest" description="Disordered" evidence="1">
    <location>
        <begin position="189"/>
        <end position="215"/>
    </location>
</feature>
<keyword evidence="2" id="KW-1133">Transmembrane helix</keyword>